<dbReference type="PANTHER" id="PTHR10815:SF13">
    <property type="entry name" value="METHYLATED-DNA--PROTEIN-CYSTEINE METHYLTRANSFERASE"/>
    <property type="match status" value="1"/>
</dbReference>
<name>A0ABR3WT86_9PEZI</name>
<gene>
    <name evidence="14" type="ORF">Daus18300_006578</name>
</gene>
<feature type="domain" description="Methylated-DNA-[protein]-cysteine S-methyltransferase DNA binding" evidence="13">
    <location>
        <begin position="187"/>
        <end position="277"/>
    </location>
</feature>
<evidence type="ECO:0000256" key="4">
    <source>
        <dbReference type="ARBA" id="ARBA00015377"/>
    </source>
</evidence>
<evidence type="ECO:0000256" key="3">
    <source>
        <dbReference type="ARBA" id="ARBA00011918"/>
    </source>
</evidence>
<evidence type="ECO:0000256" key="5">
    <source>
        <dbReference type="ARBA" id="ARBA00022603"/>
    </source>
</evidence>
<dbReference type="EMBL" id="JAWRVE010000053">
    <property type="protein sequence ID" value="KAL1866875.1"/>
    <property type="molecule type" value="Genomic_DNA"/>
</dbReference>
<evidence type="ECO:0000313" key="14">
    <source>
        <dbReference type="EMBL" id="KAL1866875.1"/>
    </source>
</evidence>
<dbReference type="EC" id="2.1.1.63" evidence="3"/>
<dbReference type="InterPro" id="IPR001497">
    <property type="entry name" value="MethylDNA_cys_MeTrfase_AS"/>
</dbReference>
<evidence type="ECO:0000256" key="8">
    <source>
        <dbReference type="ARBA" id="ARBA00023204"/>
    </source>
</evidence>
<comment type="similarity">
    <text evidence="2">Belongs to the MGMT family.</text>
</comment>
<reference evidence="14 15" key="1">
    <citation type="journal article" date="2024" name="IMA Fungus">
        <title>IMA Genome - F19 : A genome assembly and annotation guide to empower mycologists, including annotated draft genome sequences of Ceratocystis pirilliformis, Diaporthe australafricana, Fusarium ophioides, Paecilomyces lecythidis, and Sporothrix stenoceras.</title>
        <authorList>
            <person name="Aylward J."/>
            <person name="Wilson A.M."/>
            <person name="Visagie C.M."/>
            <person name="Spraker J."/>
            <person name="Barnes I."/>
            <person name="Buitendag C."/>
            <person name="Ceriani C."/>
            <person name="Del Mar Angel L."/>
            <person name="du Plessis D."/>
            <person name="Fuchs T."/>
            <person name="Gasser K."/>
            <person name="Kramer D."/>
            <person name="Li W."/>
            <person name="Munsamy K."/>
            <person name="Piso A."/>
            <person name="Price J.L."/>
            <person name="Sonnekus B."/>
            <person name="Thomas C."/>
            <person name="van der Nest A."/>
            <person name="van Dijk A."/>
            <person name="van Heerden A."/>
            <person name="van Vuuren N."/>
            <person name="Yilmaz N."/>
            <person name="Duong T.A."/>
            <person name="van der Merwe N.A."/>
            <person name="Wingfield M.J."/>
            <person name="Wingfield B.D."/>
        </authorList>
    </citation>
    <scope>NUCLEOTIDE SEQUENCE [LARGE SCALE GENOMIC DNA]</scope>
    <source>
        <strain evidence="14 15">CMW 18300</strain>
    </source>
</reference>
<protein>
    <recommendedName>
        <fullName evidence="4">Methylated-DNA--protein-cysteine methyltransferase</fullName>
        <ecNumber evidence="3">2.1.1.63</ecNumber>
    </recommendedName>
    <alternativeName>
        <fullName evidence="9">6-O-methylguanine-DNA methyltransferase</fullName>
    </alternativeName>
    <alternativeName>
        <fullName evidence="10">O-6-methylguanine-DNA-alkyltransferase</fullName>
    </alternativeName>
</protein>
<evidence type="ECO:0000256" key="7">
    <source>
        <dbReference type="ARBA" id="ARBA00022763"/>
    </source>
</evidence>
<dbReference type="NCBIfam" id="TIGR00589">
    <property type="entry name" value="ogt"/>
    <property type="match status" value="1"/>
</dbReference>
<keyword evidence="8" id="KW-0234">DNA repair</keyword>
<feature type="region of interest" description="Disordered" evidence="12">
    <location>
        <begin position="129"/>
        <end position="172"/>
    </location>
</feature>
<dbReference type="PROSITE" id="PS00374">
    <property type="entry name" value="MGMT"/>
    <property type="match status" value="1"/>
</dbReference>
<dbReference type="Pfam" id="PF01035">
    <property type="entry name" value="DNA_binding_1"/>
    <property type="match status" value="1"/>
</dbReference>
<comment type="catalytic activity">
    <reaction evidence="11">
        <text>a 6-O-methyl-2'-deoxyguanosine in DNA + L-cysteinyl-[protein] = S-methyl-L-cysteinyl-[protein] + a 2'-deoxyguanosine in DNA</text>
        <dbReference type="Rhea" id="RHEA:24000"/>
        <dbReference type="Rhea" id="RHEA-COMP:10131"/>
        <dbReference type="Rhea" id="RHEA-COMP:10132"/>
        <dbReference type="Rhea" id="RHEA-COMP:11367"/>
        <dbReference type="Rhea" id="RHEA-COMP:11368"/>
        <dbReference type="ChEBI" id="CHEBI:29950"/>
        <dbReference type="ChEBI" id="CHEBI:82612"/>
        <dbReference type="ChEBI" id="CHEBI:85445"/>
        <dbReference type="ChEBI" id="CHEBI:85448"/>
        <dbReference type="EC" id="2.1.1.63"/>
    </reaction>
</comment>
<sequence length="294" mass="32643">MSSLEDLRKQWNHLYRDRLPSLAKAKDASQPKWPVQLDHCFARIILDNAVGKDRPWNQVLKSPAYKNMSRDQLETAIVLGEKLSTGEEDLVVLDERSLSLRGKKSKTKSVAGAAQKKRKAEVLVDVEGTEQQGKQKTARKVSSYFQPATKATKKEPDETKETVEESSEPDRALSETIELINSSDLTPFRKSILVLLTQVPRGHYTTYQALADHISEKSHRSSARAVGSAMRNNPFAPVVPCHRVLASDGTIGGFGGQWGEDGQHAAEKRALLREEGVKFDGKGKVVGHAFRGFR</sequence>
<dbReference type="CDD" id="cd06445">
    <property type="entry name" value="ATase"/>
    <property type="match status" value="1"/>
</dbReference>
<evidence type="ECO:0000256" key="9">
    <source>
        <dbReference type="ARBA" id="ARBA00030795"/>
    </source>
</evidence>
<evidence type="ECO:0000259" key="13">
    <source>
        <dbReference type="Pfam" id="PF01035"/>
    </source>
</evidence>
<evidence type="ECO:0000256" key="1">
    <source>
        <dbReference type="ARBA" id="ARBA00001286"/>
    </source>
</evidence>
<evidence type="ECO:0000256" key="11">
    <source>
        <dbReference type="ARBA" id="ARBA00049348"/>
    </source>
</evidence>
<dbReference type="InterPro" id="IPR036388">
    <property type="entry name" value="WH-like_DNA-bd_sf"/>
</dbReference>
<accession>A0ABR3WT86</accession>
<evidence type="ECO:0000256" key="2">
    <source>
        <dbReference type="ARBA" id="ARBA00008711"/>
    </source>
</evidence>
<comment type="catalytic activity">
    <reaction evidence="1">
        <text>a 4-O-methyl-thymidine in DNA + L-cysteinyl-[protein] = a thymidine in DNA + S-methyl-L-cysteinyl-[protein]</text>
        <dbReference type="Rhea" id="RHEA:53428"/>
        <dbReference type="Rhea" id="RHEA-COMP:10131"/>
        <dbReference type="Rhea" id="RHEA-COMP:10132"/>
        <dbReference type="Rhea" id="RHEA-COMP:13555"/>
        <dbReference type="Rhea" id="RHEA-COMP:13556"/>
        <dbReference type="ChEBI" id="CHEBI:29950"/>
        <dbReference type="ChEBI" id="CHEBI:82612"/>
        <dbReference type="ChEBI" id="CHEBI:137386"/>
        <dbReference type="ChEBI" id="CHEBI:137387"/>
        <dbReference type="EC" id="2.1.1.63"/>
    </reaction>
</comment>
<keyword evidence="5" id="KW-0489">Methyltransferase</keyword>
<feature type="compositionally biased region" description="Basic and acidic residues" evidence="12">
    <location>
        <begin position="152"/>
        <end position="172"/>
    </location>
</feature>
<keyword evidence="6" id="KW-0808">Transferase</keyword>
<dbReference type="SUPFAM" id="SSF46767">
    <property type="entry name" value="Methylated DNA-protein cysteine methyltransferase, C-terminal domain"/>
    <property type="match status" value="1"/>
</dbReference>
<evidence type="ECO:0000313" key="15">
    <source>
        <dbReference type="Proteomes" id="UP001583177"/>
    </source>
</evidence>
<dbReference type="InterPro" id="IPR036217">
    <property type="entry name" value="MethylDNA_cys_MeTrfase_DNAb"/>
</dbReference>
<comment type="caution">
    <text evidence="14">The sequence shown here is derived from an EMBL/GenBank/DDBJ whole genome shotgun (WGS) entry which is preliminary data.</text>
</comment>
<evidence type="ECO:0000256" key="10">
    <source>
        <dbReference type="ARBA" id="ARBA00031621"/>
    </source>
</evidence>
<evidence type="ECO:0000256" key="6">
    <source>
        <dbReference type="ARBA" id="ARBA00022679"/>
    </source>
</evidence>
<keyword evidence="15" id="KW-1185">Reference proteome</keyword>
<proteinExistence type="inferred from homology"/>
<organism evidence="14 15">
    <name type="scientific">Diaporthe australafricana</name>
    <dbReference type="NCBI Taxonomy" id="127596"/>
    <lineage>
        <taxon>Eukaryota</taxon>
        <taxon>Fungi</taxon>
        <taxon>Dikarya</taxon>
        <taxon>Ascomycota</taxon>
        <taxon>Pezizomycotina</taxon>
        <taxon>Sordariomycetes</taxon>
        <taxon>Sordariomycetidae</taxon>
        <taxon>Diaporthales</taxon>
        <taxon>Diaporthaceae</taxon>
        <taxon>Diaporthe</taxon>
    </lineage>
</organism>
<dbReference type="Proteomes" id="UP001583177">
    <property type="component" value="Unassembled WGS sequence"/>
</dbReference>
<dbReference type="Gene3D" id="1.10.10.10">
    <property type="entry name" value="Winged helix-like DNA-binding domain superfamily/Winged helix DNA-binding domain"/>
    <property type="match status" value="1"/>
</dbReference>
<dbReference type="PANTHER" id="PTHR10815">
    <property type="entry name" value="METHYLATED-DNA--PROTEIN-CYSTEINE METHYLTRANSFERASE"/>
    <property type="match status" value="1"/>
</dbReference>
<dbReference type="InterPro" id="IPR014048">
    <property type="entry name" value="MethylDNA_cys_MeTrfase_DNA-bd"/>
</dbReference>
<evidence type="ECO:0000256" key="12">
    <source>
        <dbReference type="SAM" id="MobiDB-lite"/>
    </source>
</evidence>
<keyword evidence="7" id="KW-0227">DNA damage</keyword>